<dbReference type="Pfam" id="PF01584">
    <property type="entry name" value="CheW"/>
    <property type="match status" value="1"/>
</dbReference>
<dbReference type="Gene3D" id="2.40.50.180">
    <property type="entry name" value="CheA-289, Domain 4"/>
    <property type="match status" value="1"/>
</dbReference>
<evidence type="ECO:0000313" key="2">
    <source>
        <dbReference type="EMBL" id="PIL19584.1"/>
    </source>
</evidence>
<protein>
    <recommendedName>
        <fullName evidence="1">CheW-like domain-containing protein</fullName>
    </recommendedName>
</protein>
<dbReference type="InterPro" id="IPR039315">
    <property type="entry name" value="CheW"/>
</dbReference>
<proteinExistence type="predicted"/>
<dbReference type="SUPFAM" id="SSF50341">
    <property type="entry name" value="CheW-like"/>
    <property type="match status" value="1"/>
</dbReference>
<organism evidence="2 3">
    <name type="scientific">Puniceibacterium antarcticum</name>
    <dbReference type="NCBI Taxonomy" id="1206336"/>
    <lineage>
        <taxon>Bacteria</taxon>
        <taxon>Pseudomonadati</taxon>
        <taxon>Pseudomonadota</taxon>
        <taxon>Alphaproteobacteria</taxon>
        <taxon>Rhodobacterales</taxon>
        <taxon>Paracoccaceae</taxon>
        <taxon>Puniceibacterium</taxon>
    </lineage>
</organism>
<dbReference type="Proteomes" id="UP000231259">
    <property type="component" value="Unassembled WGS sequence"/>
</dbReference>
<accession>A0A2G8RDD5</accession>
<dbReference type="SMART" id="SM00260">
    <property type="entry name" value="CheW"/>
    <property type="match status" value="1"/>
</dbReference>
<feature type="domain" description="CheW-like" evidence="1">
    <location>
        <begin position="10"/>
        <end position="154"/>
    </location>
</feature>
<evidence type="ECO:0000259" key="1">
    <source>
        <dbReference type="PROSITE" id="PS50851"/>
    </source>
</evidence>
<keyword evidence="3" id="KW-1185">Reference proteome</keyword>
<name>A0A2G8RDD5_9RHOB</name>
<dbReference type="InterPro" id="IPR002545">
    <property type="entry name" value="CheW-lke_dom"/>
</dbReference>
<dbReference type="Gene3D" id="2.30.30.40">
    <property type="entry name" value="SH3 Domains"/>
    <property type="match status" value="1"/>
</dbReference>
<sequence length="160" mass="17578">MKTEVTFEGAMRSVTLQLEDELFAIEAESVREILDLMPITRVPNASSFAGGLVNVRGSVVPLVDFRIIFGMERRDLSMDTRVVVIEIDVDGDTLIAALLADKVHDVTDIESASIEAAPKVGMRWPAELIRGIGHYNDEFIVIPDMGRIFSTHGLSGQAHI</sequence>
<reference evidence="2 3" key="1">
    <citation type="submission" date="2013-09" db="EMBL/GenBank/DDBJ databases">
        <title>Genome sequencing of Phaeobacter antarcticus sp. nov. SM1211.</title>
        <authorList>
            <person name="Zhang X.-Y."/>
            <person name="Liu C."/>
            <person name="Chen X.-L."/>
            <person name="Xie B.-B."/>
            <person name="Qin Q.-L."/>
            <person name="Rong J.-C."/>
            <person name="Zhang Y.-Z."/>
        </authorList>
    </citation>
    <scope>NUCLEOTIDE SEQUENCE [LARGE SCALE GENOMIC DNA]</scope>
    <source>
        <strain evidence="2 3">SM1211</strain>
    </source>
</reference>
<dbReference type="GO" id="GO:0005829">
    <property type="term" value="C:cytosol"/>
    <property type="evidence" value="ECO:0007669"/>
    <property type="project" value="TreeGrafter"/>
</dbReference>
<dbReference type="PROSITE" id="PS50851">
    <property type="entry name" value="CHEW"/>
    <property type="match status" value="1"/>
</dbReference>
<dbReference type="GO" id="GO:0006935">
    <property type="term" value="P:chemotaxis"/>
    <property type="evidence" value="ECO:0007669"/>
    <property type="project" value="InterPro"/>
</dbReference>
<comment type="caution">
    <text evidence="2">The sequence shown here is derived from an EMBL/GenBank/DDBJ whole genome shotgun (WGS) entry which is preliminary data.</text>
</comment>
<dbReference type="RefSeq" id="WP_218967689.1">
    <property type="nucleotide sequence ID" value="NZ_AWWI01000096.1"/>
</dbReference>
<gene>
    <name evidence="2" type="ORF">P775_13755</name>
</gene>
<dbReference type="PANTHER" id="PTHR22617:SF23">
    <property type="entry name" value="CHEMOTAXIS PROTEIN CHEW"/>
    <property type="match status" value="1"/>
</dbReference>
<dbReference type="PANTHER" id="PTHR22617">
    <property type="entry name" value="CHEMOTAXIS SENSOR HISTIDINE KINASE-RELATED"/>
    <property type="match status" value="1"/>
</dbReference>
<evidence type="ECO:0000313" key="3">
    <source>
        <dbReference type="Proteomes" id="UP000231259"/>
    </source>
</evidence>
<dbReference type="AlphaFoldDB" id="A0A2G8RDD5"/>
<dbReference type="GO" id="GO:0007165">
    <property type="term" value="P:signal transduction"/>
    <property type="evidence" value="ECO:0007669"/>
    <property type="project" value="InterPro"/>
</dbReference>
<dbReference type="EMBL" id="AWWI01000096">
    <property type="protein sequence ID" value="PIL19584.1"/>
    <property type="molecule type" value="Genomic_DNA"/>
</dbReference>
<dbReference type="InterPro" id="IPR036061">
    <property type="entry name" value="CheW-like_dom_sf"/>
</dbReference>